<accession>A0A5N6P607</accession>
<evidence type="ECO:0000313" key="2">
    <source>
        <dbReference type="EMBL" id="KAD5960674.1"/>
    </source>
</evidence>
<evidence type="ECO:0000313" key="3">
    <source>
        <dbReference type="Proteomes" id="UP000326396"/>
    </source>
</evidence>
<proteinExistence type="predicted"/>
<dbReference type="Proteomes" id="UP000326396">
    <property type="component" value="Linkage Group LG14"/>
</dbReference>
<name>A0A5N6P607_9ASTR</name>
<keyword evidence="3" id="KW-1185">Reference proteome</keyword>
<protein>
    <recommendedName>
        <fullName evidence="1">Reverse transcriptase Ty1/copia-type domain-containing protein</fullName>
    </recommendedName>
</protein>
<organism evidence="2 3">
    <name type="scientific">Mikania micrantha</name>
    <name type="common">bitter vine</name>
    <dbReference type="NCBI Taxonomy" id="192012"/>
    <lineage>
        <taxon>Eukaryota</taxon>
        <taxon>Viridiplantae</taxon>
        <taxon>Streptophyta</taxon>
        <taxon>Embryophyta</taxon>
        <taxon>Tracheophyta</taxon>
        <taxon>Spermatophyta</taxon>
        <taxon>Magnoliopsida</taxon>
        <taxon>eudicotyledons</taxon>
        <taxon>Gunneridae</taxon>
        <taxon>Pentapetalae</taxon>
        <taxon>asterids</taxon>
        <taxon>campanulids</taxon>
        <taxon>Asterales</taxon>
        <taxon>Asteraceae</taxon>
        <taxon>Asteroideae</taxon>
        <taxon>Heliantheae alliance</taxon>
        <taxon>Eupatorieae</taxon>
        <taxon>Mikania</taxon>
    </lineage>
</organism>
<dbReference type="OrthoDB" id="8048545at2759"/>
<dbReference type="InterPro" id="IPR013103">
    <property type="entry name" value="RVT_2"/>
</dbReference>
<comment type="caution">
    <text evidence="2">The sequence shown here is derived from an EMBL/GenBank/DDBJ whole genome shotgun (WGS) entry which is preliminary data.</text>
</comment>
<dbReference type="EMBL" id="SZYD01000006">
    <property type="protein sequence ID" value="KAD5960674.1"/>
    <property type="molecule type" value="Genomic_DNA"/>
</dbReference>
<feature type="domain" description="Reverse transcriptase Ty1/copia-type" evidence="1">
    <location>
        <begin position="41"/>
        <end position="193"/>
    </location>
</feature>
<sequence>MVVYSNHKTIPMVVMVDDSKGEREGRVGQRVVPQINVELIVNRTSDIQQQGYCQEEGIDYDETFTHVARLEAMRLFLAFAISHNIKEFQMDIKISFLYGTIKEEVYVCQPPGFDDVHHPDWVYRLDKALYGLKQAPRAWYDTLSQFLLSNKFSRGAIDKTLFIKRVDKELLLVQLYVDNIIFGSTKPSCVNNFLN</sequence>
<dbReference type="Pfam" id="PF07727">
    <property type="entry name" value="RVT_2"/>
    <property type="match status" value="1"/>
</dbReference>
<evidence type="ECO:0000259" key="1">
    <source>
        <dbReference type="Pfam" id="PF07727"/>
    </source>
</evidence>
<reference evidence="2 3" key="1">
    <citation type="submission" date="2019-05" db="EMBL/GenBank/DDBJ databases">
        <title>Mikania micrantha, genome provides insights into the molecular mechanism of rapid growth.</title>
        <authorList>
            <person name="Liu B."/>
        </authorList>
    </citation>
    <scope>NUCLEOTIDE SEQUENCE [LARGE SCALE GENOMIC DNA]</scope>
    <source>
        <strain evidence="2">NLD-2019</strain>
        <tissue evidence="2">Leaf</tissue>
    </source>
</reference>
<dbReference type="AlphaFoldDB" id="A0A5N6P607"/>
<gene>
    <name evidence="2" type="ORF">E3N88_12146</name>
</gene>